<dbReference type="SUPFAM" id="SSF89550">
    <property type="entry name" value="PHP domain-like"/>
    <property type="match status" value="1"/>
</dbReference>
<reference evidence="2" key="1">
    <citation type="submission" date="2018-02" db="EMBL/GenBank/DDBJ databases">
        <authorList>
            <person name="Hausmann B."/>
        </authorList>
    </citation>
    <scope>NUCLEOTIDE SEQUENCE [LARGE SCALE GENOMIC DNA]</scope>
    <source>
        <strain evidence="2">Peat soil MAG SbA5</strain>
    </source>
</reference>
<sequence length="551" mass="59172">MNGYNDTCSFRGQKKMLTMTSRSLSHAADVVRLASLALLLLLLPFAATMLAQETAPAAQPSGTGLTLEGTVRGDQNHSYVQVPFPVPAGTERVTVTFDYTGKDQHTALDLGLLDPAGLRCWSGGNKSVLTVGLMDATPSCLPGAIPEGTWNVLIGVPNIRANVESHYTIHLDLSSTGAVAAEPEILRAPLRAGPAWFRGDLHMHTAHSDGQCPSQTGKMVPCPVYFTVDAAARRGLDFIAITDHNASSQYDMMRELQPYFDKLLLIPGREVTTFQGHINFVGSTDFVDFRLDGKTVPDVNTLLRAAKRVGAITSINHPNSPTGEICMGCGWTPLSPVNMHLLTGVEAVNAGDELHGISELAFWDKELNLGCRLTGIGGSDNHRPMMPLDRVGSIGSPTTVVYADELSAPAILDGIRAGHVFIDVAGTGDRIIDVTAQTASQTVHAGDLLQAAQGDPVNFEAHVTAAAVGTLHWIEDGHEITPPTNSDVSQPQQTVPLPWTSDGLRHWFRAEITGPDGKLWLIANPVYVNWNLSDDCDKDQSFQPEGSKAER</sequence>
<dbReference type="InterPro" id="IPR016195">
    <property type="entry name" value="Pol/histidinol_Pase-like"/>
</dbReference>
<dbReference type="EMBL" id="OKRB01000117">
    <property type="protein sequence ID" value="SPE27140.1"/>
    <property type="molecule type" value="Genomic_DNA"/>
</dbReference>
<accession>A0A2N9LV94</accession>
<gene>
    <name evidence="1" type="ORF">SBA5_580019</name>
</gene>
<protein>
    <recommendedName>
        <fullName evidence="3">PHP domain protein</fullName>
    </recommendedName>
</protein>
<dbReference type="Proteomes" id="UP000239735">
    <property type="component" value="Unassembled WGS sequence"/>
</dbReference>
<dbReference type="NCBIfam" id="NF038032">
    <property type="entry name" value="CehA_McbA_metalo"/>
    <property type="match status" value="1"/>
</dbReference>
<evidence type="ECO:0000313" key="1">
    <source>
        <dbReference type="EMBL" id="SPE27140.1"/>
    </source>
</evidence>
<proteinExistence type="predicted"/>
<name>A0A2N9LV94_9BACT</name>
<dbReference type="Gene3D" id="3.20.20.140">
    <property type="entry name" value="Metal-dependent hydrolases"/>
    <property type="match status" value="1"/>
</dbReference>
<dbReference type="InterPro" id="IPR052018">
    <property type="entry name" value="PHP_domain"/>
</dbReference>
<dbReference type="GO" id="GO:0035312">
    <property type="term" value="F:5'-3' DNA exonuclease activity"/>
    <property type="evidence" value="ECO:0007669"/>
    <property type="project" value="TreeGrafter"/>
</dbReference>
<organism evidence="1 2">
    <name type="scientific">Candidatus Sulfuritelmatomonas gaucii</name>
    <dbReference type="NCBI Taxonomy" id="2043161"/>
    <lineage>
        <taxon>Bacteria</taxon>
        <taxon>Pseudomonadati</taxon>
        <taxon>Acidobacteriota</taxon>
        <taxon>Terriglobia</taxon>
        <taxon>Terriglobales</taxon>
        <taxon>Acidobacteriaceae</taxon>
        <taxon>Candidatus Sulfuritelmatomonas</taxon>
    </lineage>
</organism>
<dbReference type="GO" id="GO:0004534">
    <property type="term" value="F:5'-3' RNA exonuclease activity"/>
    <property type="evidence" value="ECO:0007669"/>
    <property type="project" value="TreeGrafter"/>
</dbReference>
<dbReference type="PANTHER" id="PTHR42924:SF3">
    <property type="entry name" value="POLYMERASE_HISTIDINOL PHOSPHATASE N-TERMINAL DOMAIN-CONTAINING PROTEIN"/>
    <property type="match status" value="1"/>
</dbReference>
<evidence type="ECO:0000313" key="2">
    <source>
        <dbReference type="Proteomes" id="UP000239735"/>
    </source>
</evidence>
<evidence type="ECO:0008006" key="3">
    <source>
        <dbReference type="Google" id="ProtNLM"/>
    </source>
</evidence>
<dbReference type="AlphaFoldDB" id="A0A2N9LV94"/>
<dbReference type="PANTHER" id="PTHR42924">
    <property type="entry name" value="EXONUCLEASE"/>
    <property type="match status" value="1"/>
</dbReference>